<dbReference type="Gene3D" id="2.40.50.90">
    <property type="match status" value="1"/>
</dbReference>
<dbReference type="SUPFAM" id="SSF63748">
    <property type="entry name" value="Tudor/PWWP/MBT"/>
    <property type="match status" value="1"/>
</dbReference>
<dbReference type="Gene3D" id="2.30.30.140">
    <property type="match status" value="1"/>
</dbReference>
<dbReference type="Pfam" id="PF00567">
    <property type="entry name" value="TUDOR"/>
    <property type="match status" value="1"/>
</dbReference>
<evidence type="ECO:0000259" key="1">
    <source>
        <dbReference type="PROSITE" id="PS50304"/>
    </source>
</evidence>
<dbReference type="FunFam" id="2.30.30.140:FF:000018">
    <property type="entry name" value="Serine/threonine-protein kinase 31"/>
    <property type="match status" value="1"/>
</dbReference>
<reference evidence="2" key="1">
    <citation type="submission" date="2021-03" db="EMBL/GenBank/DDBJ databases">
        <authorList>
            <person name="Bekaert M."/>
        </authorList>
    </citation>
    <scope>NUCLEOTIDE SEQUENCE</scope>
</reference>
<dbReference type="InterPro" id="IPR050621">
    <property type="entry name" value="Tudor_domain_containing"/>
</dbReference>
<evidence type="ECO:0000313" key="2">
    <source>
        <dbReference type="EMBL" id="CAG2256082.1"/>
    </source>
</evidence>
<name>A0A8S3VPW9_MYTED</name>
<dbReference type="Proteomes" id="UP000683360">
    <property type="component" value="Unassembled WGS sequence"/>
</dbReference>
<organism evidence="2 3">
    <name type="scientific">Mytilus edulis</name>
    <name type="common">Blue mussel</name>
    <dbReference type="NCBI Taxonomy" id="6550"/>
    <lineage>
        <taxon>Eukaryota</taxon>
        <taxon>Metazoa</taxon>
        <taxon>Spiralia</taxon>
        <taxon>Lophotrochozoa</taxon>
        <taxon>Mollusca</taxon>
        <taxon>Bivalvia</taxon>
        <taxon>Autobranchia</taxon>
        <taxon>Pteriomorphia</taxon>
        <taxon>Mytilida</taxon>
        <taxon>Mytiloidea</taxon>
        <taxon>Mytilidae</taxon>
        <taxon>Mytilinae</taxon>
        <taxon>Mytilus</taxon>
    </lineage>
</organism>
<dbReference type="InterPro" id="IPR002999">
    <property type="entry name" value="Tudor"/>
</dbReference>
<keyword evidence="3" id="KW-1185">Reference proteome</keyword>
<dbReference type="OrthoDB" id="439808at2759"/>
<comment type="caution">
    <text evidence="2">The sequence shown here is derived from an EMBL/GenBank/DDBJ whole genome shotgun (WGS) entry which is preliminary data.</text>
</comment>
<feature type="domain" description="Tudor" evidence="1">
    <location>
        <begin position="70"/>
        <end position="128"/>
    </location>
</feature>
<dbReference type="PANTHER" id="PTHR22948">
    <property type="entry name" value="TUDOR DOMAIN CONTAINING PROTEIN"/>
    <property type="match status" value="1"/>
</dbReference>
<protein>
    <submittedName>
        <fullName evidence="2">TDRD1_4_6_7</fullName>
    </submittedName>
</protein>
<gene>
    <name evidence="2" type="ORF">MEDL_67445</name>
</gene>
<dbReference type="SMART" id="SM00333">
    <property type="entry name" value="TUDOR"/>
    <property type="match status" value="1"/>
</dbReference>
<dbReference type="PROSITE" id="PS50304">
    <property type="entry name" value="TUDOR"/>
    <property type="match status" value="1"/>
</dbReference>
<accession>A0A8S3VPW9</accession>
<dbReference type="InterPro" id="IPR035437">
    <property type="entry name" value="SNase_OB-fold_sf"/>
</dbReference>
<evidence type="ECO:0000313" key="3">
    <source>
        <dbReference type="Proteomes" id="UP000683360"/>
    </source>
</evidence>
<dbReference type="EMBL" id="CAJPWZ010003293">
    <property type="protein sequence ID" value="CAG2256082.1"/>
    <property type="molecule type" value="Genomic_DNA"/>
</dbReference>
<dbReference type="PANTHER" id="PTHR22948:SF29">
    <property type="entry name" value="FI02030P-RELATED"/>
    <property type="match status" value="1"/>
</dbReference>
<dbReference type="AlphaFoldDB" id="A0A8S3VPW9"/>
<proteinExistence type="predicted"/>
<sequence length="215" mass="24415">MQFATMAMQGKPVKLQGLEKKDGYYDVKLYTISDENINAMFGSVVEEVQQSAETTPQLRNATAEIIPFHKPVKGELVCALFSEDSTWYRAEVLNISGEDYEHRFVDYGNCETTKCSNIRKIDETLTVIPKFGVCCNLKGVDLKSLPEEMILECLTLLTSDTVQVQAVQKNEQSYDIVVYTSNGENINQKFMLMPSNQEPVPEMYMASELPMKHYH</sequence>